<name>A0AAD0YHW5_CHRNA</name>
<dbReference type="AlphaFoldDB" id="A0AAD0YHW5"/>
<keyword evidence="1" id="KW-0732">Signal</keyword>
<gene>
    <name evidence="3" type="ORF">EG343_10330</name>
</gene>
<dbReference type="Gene3D" id="2.40.128.110">
    <property type="entry name" value="Lipid/polyisoprenoid-binding, YceI-like"/>
    <property type="match status" value="1"/>
</dbReference>
<dbReference type="RefSeq" id="WP_123857705.1">
    <property type="nucleotide sequence ID" value="NZ_CP033923.1"/>
</dbReference>
<dbReference type="PANTHER" id="PTHR34406:SF1">
    <property type="entry name" value="PROTEIN YCEI"/>
    <property type="match status" value="1"/>
</dbReference>
<evidence type="ECO:0000313" key="4">
    <source>
        <dbReference type="Proteomes" id="UP000278288"/>
    </source>
</evidence>
<evidence type="ECO:0000313" key="3">
    <source>
        <dbReference type="EMBL" id="AZA91001.1"/>
    </source>
</evidence>
<dbReference type="EMBL" id="CP033923">
    <property type="protein sequence ID" value="AZA91001.1"/>
    <property type="molecule type" value="Genomic_DNA"/>
</dbReference>
<dbReference type="InterPro" id="IPR007372">
    <property type="entry name" value="Lipid/polyisoprenoid-bd_YceI"/>
</dbReference>
<dbReference type="InterPro" id="IPR036761">
    <property type="entry name" value="TTHA0802/YceI-like_sf"/>
</dbReference>
<keyword evidence="4" id="KW-1185">Reference proteome</keyword>
<dbReference type="Proteomes" id="UP000278288">
    <property type="component" value="Chromosome"/>
</dbReference>
<dbReference type="KEGG" id="cnk:EG343_10330"/>
<dbReference type="SUPFAM" id="SSF101874">
    <property type="entry name" value="YceI-like"/>
    <property type="match status" value="1"/>
</dbReference>
<evidence type="ECO:0000259" key="2">
    <source>
        <dbReference type="SMART" id="SM00867"/>
    </source>
</evidence>
<protein>
    <submittedName>
        <fullName evidence="3">Polyisoprenoid-binding protein</fullName>
    </submittedName>
</protein>
<dbReference type="Pfam" id="PF04264">
    <property type="entry name" value="YceI"/>
    <property type="match status" value="1"/>
</dbReference>
<feature type="chain" id="PRO_5042135966" evidence="1">
    <location>
        <begin position="20"/>
        <end position="189"/>
    </location>
</feature>
<evidence type="ECO:0000256" key="1">
    <source>
        <dbReference type="SAM" id="SignalP"/>
    </source>
</evidence>
<accession>A0AAD0YHW5</accession>
<feature type="domain" description="Lipid/polyisoprenoid-binding YceI-like" evidence="2">
    <location>
        <begin position="22"/>
        <end position="187"/>
    </location>
</feature>
<dbReference type="PANTHER" id="PTHR34406">
    <property type="entry name" value="PROTEIN YCEI"/>
    <property type="match status" value="1"/>
</dbReference>
<feature type="signal peptide" evidence="1">
    <location>
        <begin position="1"/>
        <end position="19"/>
    </location>
</feature>
<dbReference type="SMART" id="SM00867">
    <property type="entry name" value="YceI"/>
    <property type="match status" value="1"/>
</dbReference>
<organism evidence="3 4">
    <name type="scientific">Chryseobacterium nakagawai</name>
    <dbReference type="NCBI Taxonomy" id="1241982"/>
    <lineage>
        <taxon>Bacteria</taxon>
        <taxon>Pseudomonadati</taxon>
        <taxon>Bacteroidota</taxon>
        <taxon>Flavobacteriia</taxon>
        <taxon>Flavobacteriales</taxon>
        <taxon>Weeksellaceae</taxon>
        <taxon>Chryseobacterium group</taxon>
        <taxon>Chryseobacterium</taxon>
    </lineage>
</organism>
<sequence length="189" mass="21385">MKKLFLSFVFALLSTFSFAQNTWDIDQMHSSVNFTIEHMGISFVQGRFDKFGGDLTTKGNSLDNAAFNISIDVEGINTGVEMRDKHLKSKDFFDAGEYSNIKFTGTSVSKEKDGTYIFKGKLTIKDVTKEFSVPVTLGGITKNKESKEIMGLRAKFTINRFDYNVNYDPTAAGIAKWVEMNTYFELIKR</sequence>
<proteinExistence type="predicted"/>
<reference evidence="3 4" key="1">
    <citation type="submission" date="2018-11" db="EMBL/GenBank/DDBJ databases">
        <title>Proposal to divide the Flavobacteriaceae and reorganize its genera based on Amino Acid Identity values calculated from whole genome sequences.</title>
        <authorList>
            <person name="Nicholson A.C."/>
            <person name="Gulvik C.A."/>
            <person name="Whitney A.M."/>
            <person name="Humrighouse B.W."/>
            <person name="Bell M."/>
            <person name="Holmes B."/>
            <person name="Steigerwalt A.G."/>
            <person name="Villarma A."/>
            <person name="Sheth M."/>
            <person name="Batra D."/>
            <person name="Pryor J."/>
            <person name="Bernardet J.-F."/>
            <person name="Hugo C."/>
            <person name="Kampfer P."/>
            <person name="Newman J."/>
            <person name="McQuiston J.R."/>
        </authorList>
    </citation>
    <scope>NUCLEOTIDE SEQUENCE [LARGE SCALE GENOMIC DNA]</scope>
    <source>
        <strain evidence="3 4">G0041</strain>
    </source>
</reference>